<gene>
    <name evidence="15 18" type="primary">purM</name>
    <name evidence="18" type="ORF">BRSU_2224</name>
</gene>
<dbReference type="InterPro" id="IPR016188">
    <property type="entry name" value="PurM-like_N"/>
</dbReference>
<evidence type="ECO:0000259" key="17">
    <source>
        <dbReference type="Pfam" id="PF02769"/>
    </source>
</evidence>
<dbReference type="EMBL" id="CVLB01000002">
    <property type="protein sequence ID" value="CRF34756.1"/>
    <property type="molecule type" value="Genomic_DNA"/>
</dbReference>
<dbReference type="GO" id="GO:0046084">
    <property type="term" value="P:adenine biosynthetic process"/>
    <property type="evidence" value="ECO:0007669"/>
    <property type="project" value="TreeGrafter"/>
</dbReference>
<protein>
    <recommendedName>
        <fullName evidence="5 15">Phosphoribosylformylglycinamidine cyclo-ligase</fullName>
        <ecNumber evidence="4 15">6.3.3.1</ecNumber>
    </recommendedName>
    <alternativeName>
        <fullName evidence="12 15">AIR synthase</fullName>
    </alternativeName>
    <alternativeName>
        <fullName evidence="13 15">AIRS</fullName>
    </alternativeName>
    <alternativeName>
        <fullName evidence="11 15">Phosphoribosyl-aminoimidazole synthetase</fullName>
    </alternativeName>
</protein>
<dbReference type="Pfam" id="PF00586">
    <property type="entry name" value="AIRS"/>
    <property type="match status" value="1"/>
</dbReference>
<keyword evidence="7 15" id="KW-0436">Ligase</keyword>
<dbReference type="InterPro" id="IPR004733">
    <property type="entry name" value="PurM_cligase"/>
</dbReference>
<evidence type="ECO:0000256" key="13">
    <source>
        <dbReference type="ARBA" id="ARBA00033093"/>
    </source>
</evidence>
<feature type="domain" description="PurM-like N-terminal" evidence="16">
    <location>
        <begin position="53"/>
        <end position="159"/>
    </location>
</feature>
<dbReference type="UniPathway" id="UPA00074">
    <property type="reaction ID" value="UER00129"/>
</dbReference>
<reference evidence="19" key="1">
    <citation type="submission" date="2015-04" db="EMBL/GenBank/DDBJ databases">
        <authorList>
            <person name="Mushtaq Mamoona"/>
        </authorList>
    </citation>
    <scope>NUCLEOTIDE SEQUENCE [LARGE SCALE GENOMIC DNA]</scope>
    <source>
        <strain evidence="19">AN4859/03</strain>
    </source>
</reference>
<evidence type="ECO:0000256" key="6">
    <source>
        <dbReference type="ARBA" id="ARBA00022490"/>
    </source>
</evidence>
<comment type="similarity">
    <text evidence="3 15">Belongs to the AIR synthase family.</text>
</comment>
<dbReference type="SUPFAM" id="SSF55326">
    <property type="entry name" value="PurM N-terminal domain-like"/>
    <property type="match status" value="1"/>
</dbReference>
<dbReference type="EC" id="6.3.3.1" evidence="4 15"/>
<dbReference type="PANTHER" id="PTHR10520">
    <property type="entry name" value="TRIFUNCTIONAL PURINE BIOSYNTHETIC PROTEIN ADENOSINE-3-RELATED"/>
    <property type="match status" value="1"/>
</dbReference>
<dbReference type="Gene3D" id="3.30.1330.10">
    <property type="entry name" value="PurM-like, N-terminal domain"/>
    <property type="match status" value="1"/>
</dbReference>
<dbReference type="OrthoDB" id="9802507at2"/>
<keyword evidence="8 15" id="KW-0547">Nucleotide-binding</keyword>
<dbReference type="GO" id="GO:0005524">
    <property type="term" value="F:ATP binding"/>
    <property type="evidence" value="ECO:0007669"/>
    <property type="project" value="UniProtKB-KW"/>
</dbReference>
<evidence type="ECO:0000256" key="14">
    <source>
        <dbReference type="ARBA" id="ARBA00049057"/>
    </source>
</evidence>
<comment type="catalytic activity">
    <reaction evidence="14 15">
        <text>2-formamido-N(1)-(5-O-phospho-beta-D-ribosyl)acetamidine + ATP = 5-amino-1-(5-phospho-beta-D-ribosyl)imidazole + ADP + phosphate + H(+)</text>
        <dbReference type="Rhea" id="RHEA:23032"/>
        <dbReference type="ChEBI" id="CHEBI:15378"/>
        <dbReference type="ChEBI" id="CHEBI:30616"/>
        <dbReference type="ChEBI" id="CHEBI:43474"/>
        <dbReference type="ChEBI" id="CHEBI:137981"/>
        <dbReference type="ChEBI" id="CHEBI:147287"/>
        <dbReference type="ChEBI" id="CHEBI:456216"/>
        <dbReference type="EC" id="6.3.3.1"/>
    </reaction>
</comment>
<comment type="pathway">
    <text evidence="2 15">Purine metabolism; IMP biosynthesis via de novo pathway; 5-amino-1-(5-phospho-D-ribosyl)imidazole from N(2)-formyl-N(1)-(5-phospho-D-ribosyl)glycinamide: step 2/2.</text>
</comment>
<dbReference type="InterPro" id="IPR036921">
    <property type="entry name" value="PurM-like_N_sf"/>
</dbReference>
<evidence type="ECO:0000256" key="3">
    <source>
        <dbReference type="ARBA" id="ARBA00010280"/>
    </source>
</evidence>
<evidence type="ECO:0000313" key="19">
    <source>
        <dbReference type="Proteomes" id="UP000043763"/>
    </source>
</evidence>
<dbReference type="InterPro" id="IPR036676">
    <property type="entry name" value="PurM-like_C_sf"/>
</dbReference>
<comment type="subcellular location">
    <subcellularLocation>
        <location evidence="1 15">Cytoplasm</location>
    </subcellularLocation>
</comment>
<dbReference type="GO" id="GO:0004637">
    <property type="term" value="F:phosphoribosylamine-glycine ligase activity"/>
    <property type="evidence" value="ECO:0007669"/>
    <property type="project" value="TreeGrafter"/>
</dbReference>
<dbReference type="SUPFAM" id="SSF56042">
    <property type="entry name" value="PurM C-terminal domain-like"/>
    <property type="match status" value="1"/>
</dbReference>
<dbReference type="FunFam" id="3.90.650.10:FF:000011">
    <property type="entry name" value="Phosphoribosylformylglycinamidine cyclo-ligase"/>
    <property type="match status" value="1"/>
</dbReference>
<evidence type="ECO:0000256" key="12">
    <source>
        <dbReference type="ARBA" id="ARBA00032931"/>
    </source>
</evidence>
<feature type="domain" description="PurM-like C-terminal" evidence="17">
    <location>
        <begin position="172"/>
        <end position="327"/>
    </location>
</feature>
<keyword evidence="6 15" id="KW-0963">Cytoplasm</keyword>
<dbReference type="HAMAP" id="MF_00741">
    <property type="entry name" value="AIRS"/>
    <property type="match status" value="1"/>
</dbReference>
<name>A0A0G4K9B5_9SPIR</name>
<keyword evidence="19" id="KW-1185">Reference proteome</keyword>
<organism evidence="18 19">
    <name type="scientific">Brachyspira suanatina</name>
    <dbReference type="NCBI Taxonomy" id="381802"/>
    <lineage>
        <taxon>Bacteria</taxon>
        <taxon>Pseudomonadati</taxon>
        <taxon>Spirochaetota</taxon>
        <taxon>Spirochaetia</taxon>
        <taxon>Brachyspirales</taxon>
        <taxon>Brachyspiraceae</taxon>
        <taxon>Brachyspira</taxon>
    </lineage>
</organism>
<evidence type="ECO:0000256" key="10">
    <source>
        <dbReference type="ARBA" id="ARBA00022840"/>
    </source>
</evidence>
<dbReference type="FunFam" id="3.30.1330.10:FF:000001">
    <property type="entry name" value="Phosphoribosylformylglycinamidine cyclo-ligase"/>
    <property type="match status" value="1"/>
</dbReference>
<keyword evidence="9 15" id="KW-0658">Purine biosynthesis</keyword>
<dbReference type="GO" id="GO:0005829">
    <property type="term" value="C:cytosol"/>
    <property type="evidence" value="ECO:0007669"/>
    <property type="project" value="TreeGrafter"/>
</dbReference>
<accession>A0A0G4K9B5</accession>
<evidence type="ECO:0000256" key="8">
    <source>
        <dbReference type="ARBA" id="ARBA00022741"/>
    </source>
</evidence>
<evidence type="ECO:0000313" key="18">
    <source>
        <dbReference type="EMBL" id="CRF34756.1"/>
    </source>
</evidence>
<dbReference type="GO" id="GO:0006189">
    <property type="term" value="P:'de novo' IMP biosynthetic process"/>
    <property type="evidence" value="ECO:0007669"/>
    <property type="project" value="UniProtKB-UniRule"/>
</dbReference>
<dbReference type="InterPro" id="IPR010918">
    <property type="entry name" value="PurM-like_C_dom"/>
</dbReference>
<evidence type="ECO:0000256" key="1">
    <source>
        <dbReference type="ARBA" id="ARBA00004496"/>
    </source>
</evidence>
<sequence>MGISYKDSGVSREEGYKAVSLMKEVVAKTMHTNVLNNIGSFGALYELGKYNNPVLVSGTDGVGTKLEIAFSMKKYDTVGIDAVAMCVNDVLCHGAKPIFFLDYLACGRLNGETAALIVKGIADGCYEAGAALIGGETAEMPGFYKDGDYDIAGFCVGVVEKDKIIDGSKVSEGDAIIGIASSGFHSNGYSLIRKLVRDYNAVYEGEKIGETLLTPTKIYVKKVLPLLEKYNIKGMAHITGGGLIENVPRSVAKGYKAVIKKDSFVTPNIFNYIQYLGNIKEEEMYNTFNMGIGFVIIASKEDKDSIINDLKEKNESAYEIGYIAKNDNEDKSDICLE</sequence>
<dbReference type="AlphaFoldDB" id="A0A0G4K9B5"/>
<dbReference type="GO" id="GO:0004641">
    <property type="term" value="F:phosphoribosylformylglycinamidine cyclo-ligase activity"/>
    <property type="evidence" value="ECO:0007669"/>
    <property type="project" value="UniProtKB-UniRule"/>
</dbReference>
<evidence type="ECO:0000256" key="9">
    <source>
        <dbReference type="ARBA" id="ARBA00022755"/>
    </source>
</evidence>
<proteinExistence type="inferred from homology"/>
<evidence type="ECO:0000256" key="2">
    <source>
        <dbReference type="ARBA" id="ARBA00004686"/>
    </source>
</evidence>
<evidence type="ECO:0000256" key="15">
    <source>
        <dbReference type="HAMAP-Rule" id="MF_00741"/>
    </source>
</evidence>
<dbReference type="PANTHER" id="PTHR10520:SF12">
    <property type="entry name" value="TRIFUNCTIONAL PURINE BIOSYNTHETIC PROTEIN ADENOSINE-3"/>
    <property type="match status" value="1"/>
</dbReference>
<evidence type="ECO:0000259" key="16">
    <source>
        <dbReference type="Pfam" id="PF00586"/>
    </source>
</evidence>
<evidence type="ECO:0000256" key="4">
    <source>
        <dbReference type="ARBA" id="ARBA00013047"/>
    </source>
</evidence>
<dbReference type="CDD" id="cd02196">
    <property type="entry name" value="PurM"/>
    <property type="match status" value="1"/>
</dbReference>
<dbReference type="RefSeq" id="WP_048595393.1">
    <property type="nucleotide sequence ID" value="NZ_CVLB01000002.1"/>
</dbReference>
<dbReference type="Gene3D" id="3.90.650.10">
    <property type="entry name" value="PurM-like C-terminal domain"/>
    <property type="match status" value="1"/>
</dbReference>
<dbReference type="NCBIfam" id="TIGR00878">
    <property type="entry name" value="purM"/>
    <property type="match status" value="1"/>
</dbReference>
<dbReference type="Pfam" id="PF02769">
    <property type="entry name" value="AIRS_C"/>
    <property type="match status" value="1"/>
</dbReference>
<evidence type="ECO:0000256" key="7">
    <source>
        <dbReference type="ARBA" id="ARBA00022598"/>
    </source>
</evidence>
<evidence type="ECO:0000256" key="5">
    <source>
        <dbReference type="ARBA" id="ARBA00020367"/>
    </source>
</evidence>
<keyword evidence="10 15" id="KW-0067">ATP-binding</keyword>
<evidence type="ECO:0000256" key="11">
    <source>
        <dbReference type="ARBA" id="ARBA00031908"/>
    </source>
</evidence>
<dbReference type="Proteomes" id="UP000043763">
    <property type="component" value="Unassembled WGS sequence"/>
</dbReference>